<evidence type="ECO:0000256" key="3">
    <source>
        <dbReference type="ARBA" id="ARBA00023163"/>
    </source>
</evidence>
<gene>
    <name evidence="5" type="ORF">IPZ78_16465</name>
</gene>
<evidence type="ECO:0000256" key="2">
    <source>
        <dbReference type="ARBA" id="ARBA00023125"/>
    </source>
</evidence>
<dbReference type="EMBL" id="JADEYP010000044">
    <property type="protein sequence ID" value="MCA5006735.1"/>
    <property type="molecule type" value="Genomic_DNA"/>
</dbReference>
<dbReference type="SMART" id="SM00342">
    <property type="entry name" value="HTH_ARAC"/>
    <property type="match status" value="1"/>
</dbReference>
<dbReference type="PANTHER" id="PTHR43280:SF32">
    <property type="entry name" value="TRANSCRIPTIONAL REGULATORY PROTEIN"/>
    <property type="match status" value="1"/>
</dbReference>
<evidence type="ECO:0000256" key="1">
    <source>
        <dbReference type="ARBA" id="ARBA00023015"/>
    </source>
</evidence>
<dbReference type="Proteomes" id="UP001165302">
    <property type="component" value="Unassembled WGS sequence"/>
</dbReference>
<evidence type="ECO:0000259" key="4">
    <source>
        <dbReference type="PROSITE" id="PS01124"/>
    </source>
</evidence>
<name>A0ABS7Z965_9SPHI</name>
<comment type="caution">
    <text evidence="5">The sequence shown here is derived from an EMBL/GenBank/DDBJ whole genome shotgun (WGS) entry which is preliminary data.</text>
</comment>
<sequence>MSKQRIDYNIPEIYNFEQLSKHLGIESFLYKDVYFEKINSREDLINTSSKPFKHHFYAISLIIDGQGSFNSGFWKSNTKKNIVYFKTPYQVVSWDFDPDVIKKYAIVFTEKFIEEHVELANIIFDFPFLQINKTIPLQINDSEVTVLSNIFEKIAILYNIQSTEQFNLIATYVKILLLNIRQIYDNSLANDKELITTIDAVQTRIINSFFSELKLVIDILSEKDISISVAYFAQKLCVHPNHLSSTLKKHTGKSAQEHIHKALINVAKTLLMQTDLSIKEIAFRLSFKDPSHFSNLFKKIEKTTPLKFKKSN</sequence>
<protein>
    <submittedName>
        <fullName evidence="5">Helix-turn-helix transcriptional regulator</fullName>
    </submittedName>
</protein>
<feature type="domain" description="HTH araC/xylS-type" evidence="4">
    <location>
        <begin position="211"/>
        <end position="311"/>
    </location>
</feature>
<dbReference type="InterPro" id="IPR009057">
    <property type="entry name" value="Homeodomain-like_sf"/>
</dbReference>
<proteinExistence type="predicted"/>
<keyword evidence="3" id="KW-0804">Transcription</keyword>
<dbReference type="PROSITE" id="PS01124">
    <property type="entry name" value="HTH_ARAC_FAMILY_2"/>
    <property type="match status" value="1"/>
</dbReference>
<keyword evidence="6" id="KW-1185">Reference proteome</keyword>
<keyword evidence="2" id="KW-0238">DNA-binding</keyword>
<organism evidence="5 6">
    <name type="scientific">Sphingobacterium bovistauri</name>
    <dbReference type="NCBI Taxonomy" id="2781959"/>
    <lineage>
        <taxon>Bacteria</taxon>
        <taxon>Pseudomonadati</taxon>
        <taxon>Bacteroidota</taxon>
        <taxon>Sphingobacteriia</taxon>
        <taxon>Sphingobacteriales</taxon>
        <taxon>Sphingobacteriaceae</taxon>
        <taxon>Sphingobacterium</taxon>
    </lineage>
</organism>
<evidence type="ECO:0000313" key="5">
    <source>
        <dbReference type="EMBL" id="MCA5006735.1"/>
    </source>
</evidence>
<evidence type="ECO:0000313" key="6">
    <source>
        <dbReference type="Proteomes" id="UP001165302"/>
    </source>
</evidence>
<dbReference type="Gene3D" id="1.10.10.60">
    <property type="entry name" value="Homeodomain-like"/>
    <property type="match status" value="2"/>
</dbReference>
<dbReference type="InterPro" id="IPR018060">
    <property type="entry name" value="HTH_AraC"/>
</dbReference>
<dbReference type="SUPFAM" id="SSF46689">
    <property type="entry name" value="Homeodomain-like"/>
    <property type="match status" value="1"/>
</dbReference>
<reference evidence="5" key="1">
    <citation type="submission" date="2020-10" db="EMBL/GenBank/DDBJ databases">
        <authorList>
            <person name="Lu T."/>
            <person name="Wang Q."/>
            <person name="Han X."/>
        </authorList>
    </citation>
    <scope>NUCLEOTIDE SEQUENCE</scope>
    <source>
        <strain evidence="5">WQ 366</strain>
    </source>
</reference>
<dbReference type="Pfam" id="PF12833">
    <property type="entry name" value="HTH_18"/>
    <property type="match status" value="1"/>
</dbReference>
<keyword evidence="1" id="KW-0805">Transcription regulation</keyword>
<accession>A0ABS7Z965</accession>
<dbReference type="PANTHER" id="PTHR43280">
    <property type="entry name" value="ARAC-FAMILY TRANSCRIPTIONAL REGULATOR"/>
    <property type="match status" value="1"/>
</dbReference>
<dbReference type="RefSeq" id="WP_225555091.1">
    <property type="nucleotide sequence ID" value="NZ_JADEYP010000044.1"/>
</dbReference>